<keyword evidence="1" id="KW-0812">Transmembrane</keyword>
<sequence length="323" mass="36842">MLTEFQMFVVTVIAQTLLYGIYLETLIQCLRWLIFTDEGWKPQDKINSLIVAFATGFIFLMSTTNLITALKYTLETLRRDKFTVSDIGIVMGVSEYLTFLSIDYVLIYRCWIVYGKSWRVICVPVTFWLGSLACSVLPSYYATLNFLSPNLNTFQSEEKVLISLYVCNMATTIYTTTAIIYRIWYTAKAGGGSPKRLHYIMRILAESGILYTCTVTFRLAGAVLVSRNESCRYFLTSWQNFSMAGISFNLLLMRVYQSRLEQRDSLAESRHVDGVQTLSGMQFNNPQITTVSSEGPPCNARQVNEAIDEIQEHRRSSDGMHVN</sequence>
<keyword evidence="3" id="KW-1185">Reference proteome</keyword>
<feature type="transmembrane region" description="Helical" evidence="1">
    <location>
        <begin position="46"/>
        <end position="67"/>
    </location>
</feature>
<proteinExistence type="predicted"/>
<gene>
    <name evidence="2" type="ORF">M378DRAFT_1027498</name>
</gene>
<feature type="transmembrane region" description="Helical" evidence="1">
    <location>
        <begin position="237"/>
        <end position="256"/>
    </location>
</feature>
<feature type="transmembrane region" description="Helical" evidence="1">
    <location>
        <begin position="162"/>
        <end position="184"/>
    </location>
</feature>
<protein>
    <submittedName>
        <fullName evidence="2">Uncharacterized protein</fullName>
    </submittedName>
</protein>
<feature type="transmembrane region" description="Helical" evidence="1">
    <location>
        <begin position="204"/>
        <end position="225"/>
    </location>
</feature>
<dbReference type="OrthoDB" id="3357408at2759"/>
<evidence type="ECO:0000313" key="3">
    <source>
        <dbReference type="Proteomes" id="UP000054549"/>
    </source>
</evidence>
<feature type="transmembrane region" description="Helical" evidence="1">
    <location>
        <begin position="12"/>
        <end position="34"/>
    </location>
</feature>
<accession>A0A0C2S585</accession>
<evidence type="ECO:0000313" key="2">
    <source>
        <dbReference type="EMBL" id="KIL57880.1"/>
    </source>
</evidence>
<feature type="transmembrane region" description="Helical" evidence="1">
    <location>
        <begin position="87"/>
        <end position="108"/>
    </location>
</feature>
<evidence type="ECO:0000256" key="1">
    <source>
        <dbReference type="SAM" id="Phobius"/>
    </source>
</evidence>
<dbReference type="HOGENOM" id="CLU_044614_1_1_1"/>
<dbReference type="EMBL" id="KN818355">
    <property type="protein sequence ID" value="KIL57880.1"/>
    <property type="molecule type" value="Genomic_DNA"/>
</dbReference>
<keyword evidence="1" id="KW-0472">Membrane</keyword>
<feature type="transmembrane region" description="Helical" evidence="1">
    <location>
        <begin position="120"/>
        <end position="142"/>
    </location>
</feature>
<name>A0A0C2S585_AMAMK</name>
<dbReference type="AlphaFoldDB" id="A0A0C2S585"/>
<organism evidence="2 3">
    <name type="scientific">Amanita muscaria (strain Koide BX008)</name>
    <dbReference type="NCBI Taxonomy" id="946122"/>
    <lineage>
        <taxon>Eukaryota</taxon>
        <taxon>Fungi</taxon>
        <taxon>Dikarya</taxon>
        <taxon>Basidiomycota</taxon>
        <taxon>Agaricomycotina</taxon>
        <taxon>Agaricomycetes</taxon>
        <taxon>Agaricomycetidae</taxon>
        <taxon>Agaricales</taxon>
        <taxon>Pluteineae</taxon>
        <taxon>Amanitaceae</taxon>
        <taxon>Amanita</taxon>
    </lineage>
</organism>
<dbReference type="Proteomes" id="UP000054549">
    <property type="component" value="Unassembled WGS sequence"/>
</dbReference>
<dbReference type="InParanoid" id="A0A0C2S585"/>
<reference evidence="2 3" key="1">
    <citation type="submission" date="2014-04" db="EMBL/GenBank/DDBJ databases">
        <title>Evolutionary Origins and Diversification of the Mycorrhizal Mutualists.</title>
        <authorList>
            <consortium name="DOE Joint Genome Institute"/>
            <consortium name="Mycorrhizal Genomics Consortium"/>
            <person name="Kohler A."/>
            <person name="Kuo A."/>
            <person name="Nagy L.G."/>
            <person name="Floudas D."/>
            <person name="Copeland A."/>
            <person name="Barry K.W."/>
            <person name="Cichocki N."/>
            <person name="Veneault-Fourrey C."/>
            <person name="LaButti K."/>
            <person name="Lindquist E.A."/>
            <person name="Lipzen A."/>
            <person name="Lundell T."/>
            <person name="Morin E."/>
            <person name="Murat C."/>
            <person name="Riley R."/>
            <person name="Ohm R."/>
            <person name="Sun H."/>
            <person name="Tunlid A."/>
            <person name="Henrissat B."/>
            <person name="Grigoriev I.V."/>
            <person name="Hibbett D.S."/>
            <person name="Martin F."/>
        </authorList>
    </citation>
    <scope>NUCLEOTIDE SEQUENCE [LARGE SCALE GENOMIC DNA]</scope>
    <source>
        <strain evidence="2 3">Koide BX008</strain>
    </source>
</reference>
<keyword evidence="1" id="KW-1133">Transmembrane helix</keyword>